<feature type="signal peptide" evidence="2">
    <location>
        <begin position="1"/>
        <end position="22"/>
    </location>
</feature>
<keyword evidence="4" id="KW-1185">Reference proteome</keyword>
<dbReference type="EMBL" id="SNZR01000013">
    <property type="protein sequence ID" value="TDR90145.1"/>
    <property type="molecule type" value="Genomic_DNA"/>
</dbReference>
<evidence type="ECO:0000313" key="4">
    <source>
        <dbReference type="Proteomes" id="UP000295122"/>
    </source>
</evidence>
<gene>
    <name evidence="3" type="ORF">EV668_2987</name>
</gene>
<feature type="chain" id="PRO_5020349178" description="Permuted papain-like amidase YaeF/Yiix C92 family enzyme" evidence="2">
    <location>
        <begin position="23"/>
        <end position="235"/>
    </location>
</feature>
<comment type="caution">
    <text evidence="3">The sequence shown here is derived from an EMBL/GenBank/DDBJ whole genome shotgun (WGS) entry which is preliminary data.</text>
</comment>
<evidence type="ECO:0000256" key="1">
    <source>
        <dbReference type="SAM" id="MobiDB-lite"/>
    </source>
</evidence>
<reference evidence="3 4" key="1">
    <citation type="submission" date="2019-03" db="EMBL/GenBank/DDBJ databases">
        <title>Genomic Encyclopedia of Type Strains, Phase IV (KMG-IV): sequencing the most valuable type-strain genomes for metagenomic binning, comparative biology and taxonomic classification.</title>
        <authorList>
            <person name="Goeker M."/>
        </authorList>
    </citation>
    <scope>NUCLEOTIDE SEQUENCE [LARGE SCALE GENOMIC DNA]</scope>
    <source>
        <strain evidence="3 4">DSM 25903</strain>
    </source>
</reference>
<feature type="compositionally biased region" description="Low complexity" evidence="1">
    <location>
        <begin position="38"/>
        <end position="49"/>
    </location>
</feature>
<evidence type="ECO:0000256" key="2">
    <source>
        <dbReference type="SAM" id="SignalP"/>
    </source>
</evidence>
<proteinExistence type="predicted"/>
<sequence>MRNFIGQWARLGALALCFSVTAAITAPRAENGFDLDGPSSSAVPSQAVANTSDQPPIEYASQAQERRATRGRRAAAPAAPGAYFIEFRSRYAQSYGHSYAAFGRLNSRGQIISSEVAGLHPAGDSPVPWMIGHLIPVPSETGPSDGDLEDMYISNRWRVTMGEADYMKLVAKIRQMQRSTPLWSATTYNCNSFLGDIARYMGLRSGGSILQTPPNYVATMKRANGNRSSIPPGSI</sequence>
<dbReference type="RefSeq" id="WP_208111547.1">
    <property type="nucleotide sequence ID" value="NZ_SNZR01000013.1"/>
</dbReference>
<accession>A0A4R7BZF2</accession>
<dbReference type="Proteomes" id="UP000295122">
    <property type="component" value="Unassembled WGS sequence"/>
</dbReference>
<dbReference type="AlphaFoldDB" id="A0A4R7BZF2"/>
<keyword evidence="2" id="KW-0732">Signal</keyword>
<name>A0A4R7BZF2_9HYPH</name>
<protein>
    <recommendedName>
        <fullName evidence="5">Permuted papain-like amidase YaeF/Yiix C92 family enzyme</fullName>
    </recommendedName>
</protein>
<feature type="region of interest" description="Disordered" evidence="1">
    <location>
        <begin position="35"/>
        <end position="56"/>
    </location>
</feature>
<evidence type="ECO:0008006" key="5">
    <source>
        <dbReference type="Google" id="ProtNLM"/>
    </source>
</evidence>
<evidence type="ECO:0000313" key="3">
    <source>
        <dbReference type="EMBL" id="TDR90145.1"/>
    </source>
</evidence>
<organism evidence="3 4">
    <name type="scientific">Enterovirga rhinocerotis</name>
    <dbReference type="NCBI Taxonomy" id="1339210"/>
    <lineage>
        <taxon>Bacteria</taxon>
        <taxon>Pseudomonadati</taxon>
        <taxon>Pseudomonadota</taxon>
        <taxon>Alphaproteobacteria</taxon>
        <taxon>Hyphomicrobiales</taxon>
        <taxon>Methylobacteriaceae</taxon>
        <taxon>Enterovirga</taxon>
    </lineage>
</organism>